<dbReference type="NCBIfam" id="NF042963">
    <property type="entry name" value="DUF1156_antiphage"/>
    <property type="match status" value="1"/>
</dbReference>
<dbReference type="RefSeq" id="WP_091690451.1">
    <property type="nucleotide sequence ID" value="NZ_CAAGSJ010000007.1"/>
</dbReference>
<dbReference type="InterPro" id="IPR029063">
    <property type="entry name" value="SAM-dependent_MTases_sf"/>
</dbReference>
<dbReference type="InterPro" id="IPR009537">
    <property type="entry name" value="DUF1156"/>
</dbReference>
<accession>A0A1I0B748</accession>
<sequence length="966" mass="110921">MSVDSIPFKKSFIESQFPVSKVSKESYKERKAGGGQTLTSLGKWWGRKPLILIRAALFGLLLPATDNPARDREIFLKLLTMDDEGMWQRKKSSIPANELQKYLSSREKAKYFDNGKLRSGFSREEKEELQRFVFMRMGYDVRLKYCFRPEEIDGPSPKSWKKINEHLGTNSSTIPELIEELGIRQFGAPPSVGDCFCGGGSVPFEAARIGCNVFGSDLNPISVLLTWSSLNIIGGGDEITSKVIKSQKEIYDAVDSQLKEWGIEYNEKGWRADAYLYCNEVVCPECGWKIPLLSSRLIGGKTHTIIELEPNTQHKNFHIKVREGVTLKEVTEAKSSGTVKNSKVVCPNIDCIGHQSPIKMSRIRRDHEGGLRLWNKEDIIPLPDDIFQERLYCIRWIEEYETHGIIHAKKHYMIPDEYDLEREKQVVALLKERLVKWQQKGYLPSRIIQEGDKTNEPIRTRGWTYWHHLFNPRQLLILGCFNQLIQTKFVSEPKEVVVYNLLEIGKLADIKGIGCRSLVWNPHKSKEGHGTVFSNQSFKTMYDYCTRTLDVVGPSKKKNIHIFGDQTIIPNEANSVNINCDFWITDPPYADAIIYHELSEFFLAWYEKPLKELFPEWYTDSKRALAIKGSDEEFRKSMVDVYRNLTNHMPEMGAQIVMFTHQDANVWADLAMILWAAGLQVTAAWCISTETDTALKAGNYVQGTVLLVLRKQTSDDVAFLDEIFPEVEEEVKKQLNSMLEIDDKEDPNFGDTDYQLAAYAAALRVLTRYKQIEDIDIERELSRSRGKNEKNPLEGVIENAVKIACDYLVPAGIDSWVWKQLMPEERFYLKGLELESHGEYRTGAYQELARGFGIREYKNLQQSKKANMTRLKTASEFKDRDVGGEGFSASLVRNILFAIRQTKQEDDTAAGKAWIREYPGYWEKRKEIVELLRYFASLGMNYSMEQWQEDSKAAKLLSVVVEQDHV</sequence>
<dbReference type="GO" id="GO:0032259">
    <property type="term" value="P:methylation"/>
    <property type="evidence" value="ECO:0007669"/>
    <property type="project" value="UniProtKB-KW"/>
</dbReference>
<proteinExistence type="predicted"/>
<keyword evidence="2" id="KW-0808">Transferase</keyword>
<keyword evidence="3" id="KW-1185">Reference proteome</keyword>
<dbReference type="Gene3D" id="3.40.50.150">
    <property type="entry name" value="Vaccinia Virus protein VP39"/>
    <property type="match status" value="1"/>
</dbReference>
<dbReference type="EMBL" id="FOHQ01000006">
    <property type="protein sequence ID" value="SET02341.1"/>
    <property type="molecule type" value="Genomic_DNA"/>
</dbReference>
<evidence type="ECO:0000313" key="3">
    <source>
        <dbReference type="Proteomes" id="UP000243338"/>
    </source>
</evidence>
<protein>
    <submittedName>
        <fullName evidence="2">Adenine-specific DNA methylase, contains a Zn-ribbon domain</fullName>
    </submittedName>
</protein>
<dbReference type="STRING" id="1353158.SAMN04488587_2001"/>
<dbReference type="GO" id="GO:0008168">
    <property type="term" value="F:methyltransferase activity"/>
    <property type="evidence" value="ECO:0007669"/>
    <property type="project" value="UniProtKB-KW"/>
</dbReference>
<feature type="domain" description="DUF1156" evidence="1">
    <location>
        <begin position="16"/>
        <end position="77"/>
    </location>
</feature>
<name>A0A1I0B748_9EURY</name>
<organism evidence="2 3">
    <name type="scientific">Methanococcoides vulcani</name>
    <dbReference type="NCBI Taxonomy" id="1353158"/>
    <lineage>
        <taxon>Archaea</taxon>
        <taxon>Methanobacteriati</taxon>
        <taxon>Methanobacteriota</taxon>
        <taxon>Stenosarchaea group</taxon>
        <taxon>Methanomicrobia</taxon>
        <taxon>Methanosarcinales</taxon>
        <taxon>Methanosarcinaceae</taxon>
        <taxon>Methanococcoides</taxon>
    </lineage>
</organism>
<reference evidence="3" key="1">
    <citation type="submission" date="2016-10" db="EMBL/GenBank/DDBJ databases">
        <authorList>
            <person name="Varghese N."/>
            <person name="Submissions S."/>
        </authorList>
    </citation>
    <scope>NUCLEOTIDE SEQUENCE [LARGE SCALE GENOMIC DNA]</scope>
    <source>
        <strain evidence="3">SLH 33</strain>
    </source>
</reference>
<dbReference type="Proteomes" id="UP000243338">
    <property type="component" value="Unassembled WGS sequence"/>
</dbReference>
<dbReference type="InterPro" id="IPR049953">
    <property type="entry name" value="Antiphage_assoc"/>
</dbReference>
<evidence type="ECO:0000313" key="2">
    <source>
        <dbReference type="EMBL" id="SET02341.1"/>
    </source>
</evidence>
<dbReference type="AlphaFoldDB" id="A0A1I0B748"/>
<dbReference type="Pfam" id="PF06634">
    <property type="entry name" value="DUF1156"/>
    <property type="match status" value="1"/>
</dbReference>
<keyword evidence="2" id="KW-0489">Methyltransferase</keyword>
<dbReference type="OrthoDB" id="93530at2157"/>
<dbReference type="SUPFAM" id="SSF53335">
    <property type="entry name" value="S-adenosyl-L-methionine-dependent methyltransferases"/>
    <property type="match status" value="1"/>
</dbReference>
<gene>
    <name evidence="2" type="ORF">SAMN04488587_2001</name>
</gene>
<evidence type="ECO:0000259" key="1">
    <source>
        <dbReference type="Pfam" id="PF06634"/>
    </source>
</evidence>